<evidence type="ECO:0000256" key="2">
    <source>
        <dbReference type="SAM" id="MobiDB-lite"/>
    </source>
</evidence>
<reference evidence="4 5" key="1">
    <citation type="journal article" date="2024" name="Commun. Biol.">
        <title>Comparative genomic analysis of thermophilic fungi reveals convergent evolutionary adaptations and gene losses.</title>
        <authorList>
            <person name="Steindorff A.S."/>
            <person name="Aguilar-Pontes M.V."/>
            <person name="Robinson A.J."/>
            <person name="Andreopoulos B."/>
            <person name="LaButti K."/>
            <person name="Kuo A."/>
            <person name="Mondo S."/>
            <person name="Riley R."/>
            <person name="Otillar R."/>
            <person name="Haridas S."/>
            <person name="Lipzen A."/>
            <person name="Grimwood J."/>
            <person name="Schmutz J."/>
            <person name="Clum A."/>
            <person name="Reid I.D."/>
            <person name="Moisan M.C."/>
            <person name="Butler G."/>
            <person name="Nguyen T.T.M."/>
            <person name="Dewar K."/>
            <person name="Conant G."/>
            <person name="Drula E."/>
            <person name="Henrissat B."/>
            <person name="Hansel C."/>
            <person name="Singer S."/>
            <person name="Hutchinson M.I."/>
            <person name="de Vries R.P."/>
            <person name="Natvig D.O."/>
            <person name="Powell A.J."/>
            <person name="Tsang A."/>
            <person name="Grigoriev I.V."/>
        </authorList>
    </citation>
    <scope>NUCLEOTIDE SEQUENCE [LARGE SCALE GENOMIC DNA]</scope>
    <source>
        <strain evidence="4 5">CBS 620.91</strain>
    </source>
</reference>
<feature type="domain" description="MutL C-terminal dimerisation" evidence="3">
    <location>
        <begin position="647"/>
        <end position="848"/>
    </location>
</feature>
<dbReference type="InterPro" id="IPR042121">
    <property type="entry name" value="MutL_C_regsub"/>
</dbReference>
<feature type="region of interest" description="Disordered" evidence="2">
    <location>
        <begin position="557"/>
        <end position="595"/>
    </location>
</feature>
<dbReference type="InterPro" id="IPR038973">
    <property type="entry name" value="MutL/Mlh/Pms-like"/>
</dbReference>
<dbReference type="PANTHER" id="PTHR10073:SF47">
    <property type="entry name" value="DNA MISMATCH REPAIR PROTEIN MLH3"/>
    <property type="match status" value="1"/>
</dbReference>
<comment type="similarity">
    <text evidence="1">Belongs to the DNA mismatch repair MutL/HexB family.</text>
</comment>
<dbReference type="PANTHER" id="PTHR10073">
    <property type="entry name" value="DNA MISMATCH REPAIR PROTEIN MLH, PMS, MUTL"/>
    <property type="match status" value="1"/>
</dbReference>
<dbReference type="Proteomes" id="UP001583172">
    <property type="component" value="Unassembled WGS sequence"/>
</dbReference>
<sequence length="910" mass="100617">MSIRPLPGDVIAQIRSSTVITSLNAVVCGLLENSLDAGASRVNISVDYGRGNCSVQDDGVGIAPDDFQDGGGLGNLHYTSKYPPQPDCHGRRGEFLASVASLSLLTVASHHREYRTHNSVTIHNGRVVNRQLPVPSDQRILAFPSGTRVVVRDLFGSMPVRVKQRAIELEQGGSLRDFDQLVHRITALLLPWPGQVSVSLQDAYSHRSVHFRASDVPDWTQREANSALLSRTTALLSQSSMVDDGDLKHWVPVGATAPGISVKGCVSLQPVATKRVQFIALGVRPLLNDLHANIFYEDINAVFDNSSFGVLEEATLDDDGRPTKTQGFTGKELKPKRGVDRWPMFFLRITLSNGSKGTDIEQLLHQRDAGISSISDLLQMMAYELLQKHHFRPKPVAAMERMKKEAKSSGTPNRGPRVVPKREPKRTQSSRKSARRAATDSPPRTACPFDSWARGKSSIPTTKPSKNIAVSGQSEHFTDARMLPLRVAREVSEPLFDKSGHLLRKPFDAVEETTTEGNSEGTSLSGTDSPREVVVWVDPRTKIKSLIDARTGFAVKDSRREAEPDAHRPTSREPGISLSSTRSRSSTLATTTSLFPRTEPPIPYLAQVVSEPTCCNHKQHPETASITLLRTTLEGRIFKPALRTAQVLGQVDRKFILAKVASTPPSTATRPVTGTEHTLVLIDQHAADERCRVEELFASYFVPSSSSSTGGVVADTQPLHRPLRFDLPRRDGELLARAQGWLKHWGVVYEVFQRQQEREESKEVTVEVQALPPSILERCRLEPRLLVDLLRREVWKRHGAGGFTEYRRVGDGVGGGDWVTRFHDCPEGILEMIHSRACRSAIMFNDLLTLEQCKELVGRLAGCKFPFQCAHGRPSMVPLVHLGEGMGSKRGGERNLLVDLKRWRTARGDQ</sequence>
<dbReference type="EMBL" id="JAZGSY010000194">
    <property type="protein sequence ID" value="KAL1838769.1"/>
    <property type="molecule type" value="Genomic_DNA"/>
</dbReference>
<dbReference type="InterPro" id="IPR036890">
    <property type="entry name" value="HATPase_C_sf"/>
</dbReference>
<proteinExistence type="inferred from homology"/>
<dbReference type="Gene3D" id="3.30.1540.20">
    <property type="entry name" value="MutL, C-terminal domain, dimerisation subdomain"/>
    <property type="match status" value="1"/>
</dbReference>
<dbReference type="InterPro" id="IPR037198">
    <property type="entry name" value="MutL_C_sf"/>
</dbReference>
<name>A0ABR3VAA6_HUMIN</name>
<keyword evidence="5" id="KW-1185">Reference proteome</keyword>
<organism evidence="4 5">
    <name type="scientific">Humicola insolens</name>
    <name type="common">Soft-rot fungus</name>
    <dbReference type="NCBI Taxonomy" id="85995"/>
    <lineage>
        <taxon>Eukaryota</taxon>
        <taxon>Fungi</taxon>
        <taxon>Dikarya</taxon>
        <taxon>Ascomycota</taxon>
        <taxon>Pezizomycotina</taxon>
        <taxon>Sordariomycetes</taxon>
        <taxon>Sordariomycetidae</taxon>
        <taxon>Sordariales</taxon>
        <taxon>Chaetomiaceae</taxon>
        <taxon>Mycothermus</taxon>
    </lineage>
</organism>
<evidence type="ECO:0000313" key="4">
    <source>
        <dbReference type="EMBL" id="KAL1838769.1"/>
    </source>
</evidence>
<protein>
    <recommendedName>
        <fullName evidence="3">MutL C-terminal dimerisation domain-containing protein</fullName>
    </recommendedName>
</protein>
<gene>
    <name evidence="4" type="ORF">VTJ49DRAFT_2231</name>
</gene>
<dbReference type="Pfam" id="PF13589">
    <property type="entry name" value="HATPase_c_3"/>
    <property type="match status" value="1"/>
</dbReference>
<dbReference type="SUPFAM" id="SSF55874">
    <property type="entry name" value="ATPase domain of HSP90 chaperone/DNA topoisomerase II/histidine kinase"/>
    <property type="match status" value="1"/>
</dbReference>
<dbReference type="Pfam" id="PF08676">
    <property type="entry name" value="MutL_C"/>
    <property type="match status" value="1"/>
</dbReference>
<dbReference type="InterPro" id="IPR042120">
    <property type="entry name" value="MutL_C_dimsub"/>
</dbReference>
<evidence type="ECO:0000256" key="1">
    <source>
        <dbReference type="ARBA" id="ARBA00006082"/>
    </source>
</evidence>
<comment type="caution">
    <text evidence="4">The sequence shown here is derived from an EMBL/GenBank/DDBJ whole genome shotgun (WGS) entry which is preliminary data.</text>
</comment>
<dbReference type="Gene3D" id="3.30.1370.100">
    <property type="entry name" value="MutL, C-terminal domain, regulatory subdomain"/>
    <property type="match status" value="1"/>
</dbReference>
<feature type="compositionally biased region" description="Low complexity" evidence="2">
    <location>
        <begin position="577"/>
        <end position="594"/>
    </location>
</feature>
<evidence type="ECO:0000259" key="3">
    <source>
        <dbReference type="SMART" id="SM00853"/>
    </source>
</evidence>
<dbReference type="SUPFAM" id="SSF118116">
    <property type="entry name" value="DNA mismatch repair protein MutL"/>
    <property type="match status" value="1"/>
</dbReference>
<evidence type="ECO:0000313" key="5">
    <source>
        <dbReference type="Proteomes" id="UP001583172"/>
    </source>
</evidence>
<dbReference type="SMART" id="SM00853">
    <property type="entry name" value="MutL_C"/>
    <property type="match status" value="1"/>
</dbReference>
<accession>A0ABR3VAA6</accession>
<dbReference type="InterPro" id="IPR014790">
    <property type="entry name" value="MutL_C"/>
</dbReference>
<dbReference type="Gene3D" id="3.30.565.10">
    <property type="entry name" value="Histidine kinase-like ATPase, C-terminal domain"/>
    <property type="match status" value="1"/>
</dbReference>
<feature type="region of interest" description="Disordered" evidence="2">
    <location>
        <begin position="399"/>
        <end position="473"/>
    </location>
</feature>
<feature type="compositionally biased region" description="Basic and acidic residues" evidence="2">
    <location>
        <begin position="557"/>
        <end position="571"/>
    </location>
</feature>
<feature type="compositionally biased region" description="Polar residues" evidence="2">
    <location>
        <begin position="458"/>
        <end position="473"/>
    </location>
</feature>